<proteinExistence type="predicted"/>
<dbReference type="GO" id="GO:0035723">
    <property type="term" value="P:interleukin-15-mediated signaling pathway"/>
    <property type="evidence" value="ECO:0007669"/>
    <property type="project" value="TreeGrafter"/>
</dbReference>
<dbReference type="GO" id="GO:0042289">
    <property type="term" value="F:MHC class II protein binding"/>
    <property type="evidence" value="ECO:0007669"/>
    <property type="project" value="TreeGrafter"/>
</dbReference>
<dbReference type="GO" id="GO:0045121">
    <property type="term" value="C:membrane raft"/>
    <property type="evidence" value="ECO:0007669"/>
    <property type="project" value="TreeGrafter"/>
</dbReference>
<feature type="region of interest" description="Disordered" evidence="1">
    <location>
        <begin position="117"/>
        <end position="145"/>
    </location>
</feature>
<accession>A0A8C2A5G0</accession>
<dbReference type="GO" id="GO:0009897">
    <property type="term" value="C:external side of plasma membrane"/>
    <property type="evidence" value="ECO:0007669"/>
    <property type="project" value="TreeGrafter"/>
</dbReference>
<feature type="compositionally biased region" description="Polar residues" evidence="1">
    <location>
        <begin position="117"/>
        <end position="126"/>
    </location>
</feature>
<reference evidence="2" key="1">
    <citation type="submission" date="2025-08" db="UniProtKB">
        <authorList>
            <consortium name="Ensembl"/>
        </authorList>
    </citation>
    <scope>IDENTIFICATION</scope>
</reference>
<dbReference type="PANTHER" id="PTHR11422:SF5">
    <property type="entry name" value="DIVERSE IMMUNOGLOBULIN DOMAIN-CONTAINING PROTEIN 1.1 ISOFORM X1-RELATED"/>
    <property type="match status" value="1"/>
</dbReference>
<evidence type="ECO:0000313" key="3">
    <source>
        <dbReference type="Proteomes" id="UP000694700"/>
    </source>
</evidence>
<organism evidence="2 3">
    <name type="scientific">Cyprinus carpio</name>
    <name type="common">Common carp</name>
    <dbReference type="NCBI Taxonomy" id="7962"/>
    <lineage>
        <taxon>Eukaryota</taxon>
        <taxon>Metazoa</taxon>
        <taxon>Chordata</taxon>
        <taxon>Craniata</taxon>
        <taxon>Vertebrata</taxon>
        <taxon>Euteleostomi</taxon>
        <taxon>Actinopterygii</taxon>
        <taxon>Neopterygii</taxon>
        <taxon>Teleostei</taxon>
        <taxon>Ostariophysi</taxon>
        <taxon>Cypriniformes</taxon>
        <taxon>Cyprinidae</taxon>
        <taxon>Cyprininae</taxon>
        <taxon>Cyprinus</taxon>
    </lineage>
</organism>
<sequence>RVCVLFCVSVSSSSSSSSQTEFSAGRSVTLFCYLYLSYTGVSCDDWIRSEGIDLFWVNPSGVKLTRSDSRYQISAPDHCSSSLTTTLLNEDLNREWRCNITHRDQVKTSATYTVKSSARADSTTAETPVHSTNSTTTTPATSTPGKVTKYTFTVESFTEYSVVHVNKCMLSLKLKM</sequence>
<name>A0A8C2A5G0_CYPCA</name>
<dbReference type="GO" id="GO:1990782">
    <property type="term" value="F:protein tyrosine kinase binding"/>
    <property type="evidence" value="ECO:0007669"/>
    <property type="project" value="TreeGrafter"/>
</dbReference>
<dbReference type="GO" id="GO:0070374">
    <property type="term" value="P:positive regulation of ERK1 and ERK2 cascade"/>
    <property type="evidence" value="ECO:0007669"/>
    <property type="project" value="TreeGrafter"/>
</dbReference>
<dbReference type="GO" id="GO:0042110">
    <property type="term" value="P:T cell activation"/>
    <property type="evidence" value="ECO:0007669"/>
    <property type="project" value="TreeGrafter"/>
</dbReference>
<dbReference type="Proteomes" id="UP000694700">
    <property type="component" value="Unplaced"/>
</dbReference>
<dbReference type="InterPro" id="IPR013783">
    <property type="entry name" value="Ig-like_fold"/>
</dbReference>
<dbReference type="AlphaFoldDB" id="A0A8C2A5G0"/>
<dbReference type="Gene3D" id="2.60.40.10">
    <property type="entry name" value="Immunoglobulins"/>
    <property type="match status" value="1"/>
</dbReference>
<feature type="compositionally biased region" description="Low complexity" evidence="1">
    <location>
        <begin position="127"/>
        <end position="144"/>
    </location>
</feature>
<evidence type="ECO:0008006" key="4">
    <source>
        <dbReference type="Google" id="ProtNLM"/>
    </source>
</evidence>
<protein>
    <recommendedName>
        <fullName evidence="4">Ig-like domain-containing protein</fullName>
    </recommendedName>
</protein>
<evidence type="ECO:0000256" key="1">
    <source>
        <dbReference type="SAM" id="MobiDB-lite"/>
    </source>
</evidence>
<dbReference type="Ensembl" id="ENSCCRT00015103630.1">
    <property type="protein sequence ID" value="ENSCCRP00015100381.1"/>
    <property type="gene ID" value="ENSCCRG00015040278.1"/>
</dbReference>
<evidence type="ECO:0000313" key="2">
    <source>
        <dbReference type="Ensembl" id="ENSCCRP00015100381.1"/>
    </source>
</evidence>
<dbReference type="PANTHER" id="PTHR11422">
    <property type="entry name" value="T-CELL SURFACE GLYCOPROTEIN CD4"/>
    <property type="match status" value="1"/>
</dbReference>